<sequence length="389" mass="44905">MKNRMPLIISSVFIIISMLLGFFSYKSYSEYSEKIAFEKTQNEKLKNELKTRTSEYEKFEEELKELEEKKLKIGEKSKELDAINIAIDGEAGIKDLKTSAINFIGANFDIDRIKSLADRGFKLKSLNSTYYDNSSVGSIEIAKINLVYNAIKFNFEAINGMNEKITVQNNMLKKREGVFNYFKNSNYLIKNYLYKGIISNKKKGNLKYNSEDFKKSNTNILALKKSLISMYDTLLMPTQKNASYLNLELSKLEAEKNNSKTVLENAKFSEDENKRLKRIYDTMIFGIDTLSQNVDYLNNYDILDKTFAKDGKNIVVRYLLDERGRVSLIQEKIPSQLTNLYYFASDGSPFAATNLNNFNIAYIKLNSKNSATYKNKGLNYLKQFKNFVK</sequence>
<name>A0ABU0AVG7_9FIRM</name>
<keyword evidence="2" id="KW-1133">Transmembrane helix</keyword>
<evidence type="ECO:0000256" key="2">
    <source>
        <dbReference type="SAM" id="Phobius"/>
    </source>
</evidence>
<dbReference type="RefSeq" id="WP_307495197.1">
    <property type="nucleotide sequence ID" value="NZ_JAUSTN010000006.1"/>
</dbReference>
<reference evidence="3 4" key="1">
    <citation type="submission" date="2023-07" db="EMBL/GenBank/DDBJ databases">
        <title>Genomic Encyclopedia of Type Strains, Phase IV (KMG-IV): sequencing the most valuable type-strain genomes for metagenomic binning, comparative biology and taxonomic classification.</title>
        <authorList>
            <person name="Goeker M."/>
        </authorList>
    </citation>
    <scope>NUCLEOTIDE SEQUENCE [LARGE SCALE GENOMIC DNA]</scope>
    <source>
        <strain evidence="3 4">DSM 22616</strain>
    </source>
</reference>
<evidence type="ECO:0000313" key="3">
    <source>
        <dbReference type="EMBL" id="MDQ0275247.1"/>
    </source>
</evidence>
<keyword evidence="4" id="KW-1185">Reference proteome</keyword>
<comment type="caution">
    <text evidence="3">The sequence shown here is derived from an EMBL/GenBank/DDBJ whole genome shotgun (WGS) entry which is preliminary data.</text>
</comment>
<keyword evidence="2" id="KW-0812">Transmembrane</keyword>
<accession>A0ABU0AVG7</accession>
<evidence type="ECO:0000256" key="1">
    <source>
        <dbReference type="SAM" id="Coils"/>
    </source>
</evidence>
<proteinExistence type="predicted"/>
<keyword evidence="1" id="KW-0175">Coiled coil</keyword>
<dbReference type="Proteomes" id="UP001236559">
    <property type="component" value="Unassembled WGS sequence"/>
</dbReference>
<evidence type="ECO:0000313" key="4">
    <source>
        <dbReference type="Proteomes" id="UP001236559"/>
    </source>
</evidence>
<dbReference type="EMBL" id="JAUSTN010000006">
    <property type="protein sequence ID" value="MDQ0275247.1"/>
    <property type="molecule type" value="Genomic_DNA"/>
</dbReference>
<feature type="transmembrane region" description="Helical" evidence="2">
    <location>
        <begin position="7"/>
        <end position="25"/>
    </location>
</feature>
<gene>
    <name evidence="3" type="ORF">J2S72_001272</name>
</gene>
<keyword evidence="2" id="KW-0472">Membrane</keyword>
<organism evidence="3 4">
    <name type="scientific">Peptoniphilus koenoeneniae</name>
    <dbReference type="NCBI Taxonomy" id="507751"/>
    <lineage>
        <taxon>Bacteria</taxon>
        <taxon>Bacillati</taxon>
        <taxon>Bacillota</taxon>
        <taxon>Tissierellia</taxon>
        <taxon>Tissierellales</taxon>
        <taxon>Peptoniphilaceae</taxon>
        <taxon>Peptoniphilus</taxon>
    </lineage>
</organism>
<feature type="coiled-coil region" evidence="1">
    <location>
        <begin position="28"/>
        <end position="76"/>
    </location>
</feature>
<protein>
    <submittedName>
        <fullName evidence="3">Nuclease with TOPRIM domain</fullName>
    </submittedName>
</protein>